<dbReference type="OrthoDB" id="9780674at2"/>
<proteinExistence type="predicted"/>
<dbReference type="Pfam" id="PF06089">
    <property type="entry name" value="Asparaginase_II"/>
    <property type="match status" value="1"/>
</dbReference>
<accession>A0A2M9FZ82</accession>
<dbReference type="Proteomes" id="UP000229498">
    <property type="component" value="Unassembled WGS sequence"/>
</dbReference>
<dbReference type="RefSeq" id="WP_109792262.1">
    <property type="nucleotide sequence ID" value="NZ_PHIG01000039.1"/>
</dbReference>
<sequence length="337" mass="35300">MTSSGPIEIVATRGGAVESRHRVHAVVAGPDGDLVSVHGEAGLVAFPRSSLKALQALPFVETGAADRFACSPAELALACASHEGEDMHADAVSAWLARMGLDPSALACGPQWPRREADMARMIREGRQPGRVHNNCSGKHAGMLATALHMGEPIEGYAGREHPVQRRVFDAVSAMTGMDLSGAPVGIDGCSAPNPALPLGVMAVAAARFAEADPARLGDVRAAACRRLQAAMADAPEMVGGTDRVDTDLIRAFAGRVFSKTGAEGVYFIYMTEKRLGAVLKAEDGAPRASAAAVWNILAELGLLDGEAEAALRRHCRPEIRNWDGLVTGRVAEASEV</sequence>
<evidence type="ECO:0000313" key="1">
    <source>
        <dbReference type="EMBL" id="PJK28777.1"/>
    </source>
</evidence>
<gene>
    <name evidence="1" type="ORF">CVT23_15715</name>
</gene>
<dbReference type="PANTHER" id="PTHR42110">
    <property type="entry name" value="L-ASPARAGINASE, PUTATIVE (AFU_ORTHOLOGUE AFUA_3G11890)-RELATED"/>
    <property type="match status" value="1"/>
</dbReference>
<protein>
    <submittedName>
        <fullName evidence="1">L-asparaginase II</fullName>
    </submittedName>
</protein>
<organism evidence="1 2">
    <name type="scientific">Minwuia thermotolerans</name>
    <dbReference type="NCBI Taxonomy" id="2056226"/>
    <lineage>
        <taxon>Bacteria</taxon>
        <taxon>Pseudomonadati</taxon>
        <taxon>Pseudomonadota</taxon>
        <taxon>Alphaproteobacteria</taxon>
        <taxon>Minwuiales</taxon>
        <taxon>Minwuiaceae</taxon>
        <taxon>Minwuia</taxon>
    </lineage>
</organism>
<dbReference type="AlphaFoldDB" id="A0A2M9FZ82"/>
<dbReference type="PANTHER" id="PTHR42110:SF1">
    <property type="entry name" value="L-ASPARAGINASE, PUTATIVE (AFU_ORTHOLOGUE AFUA_3G11890)-RELATED"/>
    <property type="match status" value="1"/>
</dbReference>
<name>A0A2M9FZ82_9PROT</name>
<comment type="caution">
    <text evidence="1">The sequence shown here is derived from an EMBL/GenBank/DDBJ whole genome shotgun (WGS) entry which is preliminary data.</text>
</comment>
<dbReference type="InterPro" id="IPR010349">
    <property type="entry name" value="Asparaginase_II"/>
</dbReference>
<keyword evidence="2" id="KW-1185">Reference proteome</keyword>
<evidence type="ECO:0000313" key="2">
    <source>
        <dbReference type="Proteomes" id="UP000229498"/>
    </source>
</evidence>
<dbReference type="EMBL" id="PHIG01000039">
    <property type="protein sequence ID" value="PJK28777.1"/>
    <property type="molecule type" value="Genomic_DNA"/>
</dbReference>
<reference evidence="1 2" key="1">
    <citation type="submission" date="2017-11" db="EMBL/GenBank/DDBJ databases">
        <title>Draft genome sequence of Rhizobiales bacterium SY3-13.</title>
        <authorList>
            <person name="Sun C."/>
        </authorList>
    </citation>
    <scope>NUCLEOTIDE SEQUENCE [LARGE SCALE GENOMIC DNA]</scope>
    <source>
        <strain evidence="1 2">SY3-13</strain>
    </source>
</reference>